<evidence type="ECO:0000256" key="1">
    <source>
        <dbReference type="ARBA" id="ARBA00006814"/>
    </source>
</evidence>
<dbReference type="InterPro" id="IPR000671">
    <property type="entry name" value="Peptidase_A31"/>
</dbReference>
<evidence type="ECO:0000313" key="6">
    <source>
        <dbReference type="Proteomes" id="UP000004416"/>
    </source>
</evidence>
<dbReference type="Proteomes" id="UP000004416">
    <property type="component" value="Unassembled WGS sequence"/>
</dbReference>
<evidence type="ECO:0000256" key="3">
    <source>
        <dbReference type="ARBA" id="ARBA00022750"/>
    </source>
</evidence>
<keyword evidence="2" id="KW-0645">Protease</keyword>
<dbReference type="Gene3D" id="3.40.50.1450">
    <property type="entry name" value="HybD-like"/>
    <property type="match status" value="1"/>
</dbReference>
<evidence type="ECO:0000256" key="4">
    <source>
        <dbReference type="ARBA" id="ARBA00022801"/>
    </source>
</evidence>
<evidence type="ECO:0000256" key="2">
    <source>
        <dbReference type="ARBA" id="ARBA00022670"/>
    </source>
</evidence>
<gene>
    <name evidence="5" type="ORF">HMPREF0322_02085</name>
</gene>
<dbReference type="AlphaFoldDB" id="G9XM99"/>
<dbReference type="GO" id="GO:0008047">
    <property type="term" value="F:enzyme activator activity"/>
    <property type="evidence" value="ECO:0007669"/>
    <property type="project" value="InterPro"/>
</dbReference>
<comment type="caution">
    <text evidence="5">The sequence shown here is derived from an EMBL/GenBank/DDBJ whole genome shotgun (WGS) entry which is preliminary data.</text>
</comment>
<name>G9XM99_DESHA</name>
<accession>G9XM99</accession>
<dbReference type="SUPFAM" id="SSF53163">
    <property type="entry name" value="HybD-like"/>
    <property type="match status" value="1"/>
</dbReference>
<dbReference type="InterPro" id="IPR023430">
    <property type="entry name" value="Pept_HybD-like_dom_sf"/>
</dbReference>
<dbReference type="EMBL" id="AFZX01000046">
    <property type="protein sequence ID" value="EHL07194.1"/>
    <property type="molecule type" value="Genomic_DNA"/>
</dbReference>
<dbReference type="HOGENOM" id="CLU_099037_0_0_9"/>
<reference evidence="5 6" key="1">
    <citation type="submission" date="2011-08" db="EMBL/GenBank/DDBJ databases">
        <authorList>
            <person name="Weinstock G."/>
            <person name="Sodergren E."/>
            <person name="Clifton S."/>
            <person name="Fulton L."/>
            <person name="Fulton B."/>
            <person name="Courtney L."/>
            <person name="Fronick C."/>
            <person name="Harrison M."/>
            <person name="Strong C."/>
            <person name="Farmer C."/>
            <person name="Delahaunty K."/>
            <person name="Markovic C."/>
            <person name="Hall O."/>
            <person name="Minx P."/>
            <person name="Tomlinson C."/>
            <person name="Mitreva M."/>
            <person name="Hou S."/>
            <person name="Chen J."/>
            <person name="Wollam A."/>
            <person name="Pepin K.H."/>
            <person name="Johnson M."/>
            <person name="Bhonagiri V."/>
            <person name="Zhang X."/>
            <person name="Suruliraj S."/>
            <person name="Warren W."/>
            <person name="Chinwalla A."/>
            <person name="Mardis E.R."/>
            <person name="Wilson R.K."/>
        </authorList>
    </citation>
    <scope>NUCLEOTIDE SEQUENCE [LARGE SCALE GENOMIC DNA]</scope>
    <source>
        <strain evidence="5 6">DP7</strain>
    </source>
</reference>
<keyword evidence="4" id="KW-0378">Hydrolase</keyword>
<dbReference type="PRINTS" id="PR00446">
    <property type="entry name" value="HYDRGNUPTAKE"/>
</dbReference>
<dbReference type="PATRIC" id="fig|537010.4.peg.1956"/>
<dbReference type="GO" id="GO:0004190">
    <property type="term" value="F:aspartic-type endopeptidase activity"/>
    <property type="evidence" value="ECO:0007669"/>
    <property type="project" value="UniProtKB-KW"/>
</dbReference>
<keyword evidence="3" id="KW-0064">Aspartyl protease</keyword>
<organism evidence="5 6">
    <name type="scientific">Desulfitobacterium hafniense DP7</name>
    <dbReference type="NCBI Taxonomy" id="537010"/>
    <lineage>
        <taxon>Bacteria</taxon>
        <taxon>Bacillati</taxon>
        <taxon>Bacillota</taxon>
        <taxon>Clostridia</taxon>
        <taxon>Eubacteriales</taxon>
        <taxon>Desulfitobacteriaceae</taxon>
        <taxon>Desulfitobacterium</taxon>
    </lineage>
</organism>
<dbReference type="GO" id="GO:0016485">
    <property type="term" value="P:protein processing"/>
    <property type="evidence" value="ECO:0007669"/>
    <property type="project" value="TreeGrafter"/>
</dbReference>
<comment type="similarity">
    <text evidence="1">Belongs to the peptidase A31 family.</text>
</comment>
<dbReference type="Pfam" id="PF01750">
    <property type="entry name" value="HycI"/>
    <property type="match status" value="1"/>
</dbReference>
<proteinExistence type="inferred from homology"/>
<dbReference type="CDD" id="cd06062">
    <property type="entry name" value="H2MP_MemB-H2up"/>
    <property type="match status" value="1"/>
</dbReference>
<protein>
    <submittedName>
        <fullName evidence="5">Putative hydrogenase expression/formation protein</fullName>
    </submittedName>
</protein>
<dbReference type="NCBIfam" id="TIGR00072">
    <property type="entry name" value="hydrog_prot"/>
    <property type="match status" value="1"/>
</dbReference>
<sequence length="185" mass="20462">MQPEPRIIVEKDKGFQKGSNTMLQPKIMVMGVGNVLLSDEGLGVQFLTLLAQETLPDHVELLEGGTAGLELVHLIKEVDYLIIVDAVNAKDEPGAIFRFEPEDIRVMPSQFEVSFHQVGILEVLAMANILGNAPKTLIFGVQPKSLEMGLELTPEIQAVLPRVKELVLEEIQNITQHGEFRQVNS</sequence>
<evidence type="ECO:0000313" key="5">
    <source>
        <dbReference type="EMBL" id="EHL07194.1"/>
    </source>
</evidence>
<dbReference type="PANTHER" id="PTHR30302">
    <property type="entry name" value="HYDROGENASE 1 MATURATION PROTEASE"/>
    <property type="match status" value="1"/>
</dbReference>
<dbReference type="PANTHER" id="PTHR30302:SF1">
    <property type="entry name" value="HYDROGENASE 2 MATURATION PROTEASE"/>
    <property type="match status" value="1"/>
</dbReference>